<organism evidence="1 2">
    <name type="scientific">Tanacetum coccineum</name>
    <dbReference type="NCBI Taxonomy" id="301880"/>
    <lineage>
        <taxon>Eukaryota</taxon>
        <taxon>Viridiplantae</taxon>
        <taxon>Streptophyta</taxon>
        <taxon>Embryophyta</taxon>
        <taxon>Tracheophyta</taxon>
        <taxon>Spermatophyta</taxon>
        <taxon>Magnoliopsida</taxon>
        <taxon>eudicotyledons</taxon>
        <taxon>Gunneridae</taxon>
        <taxon>Pentapetalae</taxon>
        <taxon>asterids</taxon>
        <taxon>campanulids</taxon>
        <taxon>Asterales</taxon>
        <taxon>Asteraceae</taxon>
        <taxon>Asteroideae</taxon>
        <taxon>Anthemideae</taxon>
        <taxon>Anthemidinae</taxon>
        <taxon>Tanacetum</taxon>
    </lineage>
</organism>
<keyword evidence="2" id="KW-1185">Reference proteome</keyword>
<dbReference type="EMBL" id="BQNB010009170">
    <property type="protein sequence ID" value="GJS59738.1"/>
    <property type="molecule type" value="Genomic_DNA"/>
</dbReference>
<comment type="caution">
    <text evidence="1">The sequence shown here is derived from an EMBL/GenBank/DDBJ whole genome shotgun (WGS) entry which is preliminary data.</text>
</comment>
<evidence type="ECO:0000313" key="1">
    <source>
        <dbReference type="EMBL" id="GJS59738.1"/>
    </source>
</evidence>
<dbReference type="Proteomes" id="UP001151760">
    <property type="component" value="Unassembled WGS sequence"/>
</dbReference>
<reference evidence="1" key="2">
    <citation type="submission" date="2022-01" db="EMBL/GenBank/DDBJ databases">
        <authorList>
            <person name="Yamashiro T."/>
            <person name="Shiraishi A."/>
            <person name="Satake H."/>
            <person name="Nakayama K."/>
        </authorList>
    </citation>
    <scope>NUCLEOTIDE SEQUENCE</scope>
</reference>
<proteinExistence type="predicted"/>
<protein>
    <submittedName>
        <fullName evidence="1">Uncharacterized protein</fullName>
    </submittedName>
</protein>
<accession>A0ABQ4X3Y4</accession>
<evidence type="ECO:0000313" key="2">
    <source>
        <dbReference type="Proteomes" id="UP001151760"/>
    </source>
</evidence>
<name>A0ABQ4X3Y4_9ASTR</name>
<sequence length="276" mass="31644">MWSYSWKNQKKVMFAAIETRFGGNAATKKTQENSLEATPEIEDLSIDDCIQFKIVETKDRREQLTSHRAKYEDDLGCNGLRALSLLSVEQRSISEGQARYKDDQFTNQGTTLRKQGNKEDTSKAMLAIDGVGFDWYDMAEEQVQSNMALMAFSDSEVKIRFVEDCGSNNSKRVSEVKPKKVRDNNDAPIIEDWVSYDEEQDESMTKPIKKIVIPTAAKIKKLVRKSVRYAEMYRSQRPRGNQRNWNEIVLTIKEKGGKLGTIRTEVEISIMPRPNP</sequence>
<reference evidence="1" key="1">
    <citation type="journal article" date="2022" name="Int. J. Mol. Sci.">
        <title>Draft Genome of Tanacetum Coccineum: Genomic Comparison of Closely Related Tanacetum-Family Plants.</title>
        <authorList>
            <person name="Yamashiro T."/>
            <person name="Shiraishi A."/>
            <person name="Nakayama K."/>
            <person name="Satake H."/>
        </authorList>
    </citation>
    <scope>NUCLEOTIDE SEQUENCE</scope>
</reference>
<gene>
    <name evidence="1" type="ORF">Tco_0654522</name>
</gene>